<reference evidence="8" key="1">
    <citation type="submission" date="2020-05" db="EMBL/GenBank/DDBJ databases">
        <title>WGS assembly of Corymbia citriodora subspecies variegata.</title>
        <authorList>
            <person name="Barry K."/>
            <person name="Hundley H."/>
            <person name="Shu S."/>
            <person name="Jenkins J."/>
            <person name="Grimwood J."/>
            <person name="Baten A."/>
        </authorList>
    </citation>
    <scope>NUCLEOTIDE SEQUENCE</scope>
    <source>
        <strain evidence="8">CV2-018</strain>
    </source>
</reference>
<evidence type="ECO:0000256" key="4">
    <source>
        <dbReference type="ARBA" id="ARBA00022771"/>
    </source>
</evidence>
<dbReference type="InterPro" id="IPR013083">
    <property type="entry name" value="Znf_RING/FYVE/PHD"/>
</dbReference>
<evidence type="ECO:0000256" key="6">
    <source>
        <dbReference type="PROSITE-ProRule" id="PRU00175"/>
    </source>
</evidence>
<dbReference type="Pfam" id="PF13639">
    <property type="entry name" value="zf-RING_2"/>
    <property type="match status" value="1"/>
</dbReference>
<dbReference type="AlphaFoldDB" id="A0A8T0CMF1"/>
<evidence type="ECO:0000313" key="9">
    <source>
        <dbReference type="Proteomes" id="UP000806378"/>
    </source>
</evidence>
<comment type="catalytic activity">
    <reaction evidence="1">
        <text>S-ubiquitinyl-[E2 ubiquitin-conjugating enzyme]-L-cysteine + [acceptor protein]-L-lysine = [E2 ubiquitin-conjugating enzyme]-L-cysteine + N(6)-ubiquitinyl-[acceptor protein]-L-lysine.</text>
        <dbReference type="EC" id="2.3.2.27"/>
    </reaction>
</comment>
<dbReference type="Gramene" id="rna-gnl|WGS:JABURB|Cocit.L1515.1">
    <property type="protein sequence ID" value="cds-KAF7848848.1"/>
    <property type="gene ID" value="gene-BT93_L1515"/>
</dbReference>
<evidence type="ECO:0000256" key="1">
    <source>
        <dbReference type="ARBA" id="ARBA00000900"/>
    </source>
</evidence>
<dbReference type="GO" id="GO:0016567">
    <property type="term" value="P:protein ubiquitination"/>
    <property type="evidence" value="ECO:0007669"/>
    <property type="project" value="TreeGrafter"/>
</dbReference>
<gene>
    <name evidence="8" type="ORF">BT93_L1515</name>
</gene>
<dbReference type="GO" id="GO:0061630">
    <property type="term" value="F:ubiquitin protein ligase activity"/>
    <property type="evidence" value="ECO:0007669"/>
    <property type="project" value="UniProtKB-EC"/>
</dbReference>
<dbReference type="GO" id="GO:0005737">
    <property type="term" value="C:cytoplasm"/>
    <property type="evidence" value="ECO:0007669"/>
    <property type="project" value="TreeGrafter"/>
</dbReference>
<keyword evidence="5" id="KW-0862">Zinc</keyword>
<keyword evidence="9" id="KW-1185">Reference proteome</keyword>
<dbReference type="Proteomes" id="UP000806378">
    <property type="component" value="Unassembled WGS sequence"/>
</dbReference>
<dbReference type="GO" id="GO:0008270">
    <property type="term" value="F:zinc ion binding"/>
    <property type="evidence" value="ECO:0007669"/>
    <property type="project" value="UniProtKB-KW"/>
</dbReference>
<proteinExistence type="predicted"/>
<evidence type="ECO:0000256" key="5">
    <source>
        <dbReference type="ARBA" id="ARBA00022833"/>
    </source>
</evidence>
<dbReference type="OrthoDB" id="4348522at2759"/>
<evidence type="ECO:0000313" key="8">
    <source>
        <dbReference type="EMBL" id="KAF7848848.1"/>
    </source>
</evidence>
<evidence type="ECO:0000259" key="7">
    <source>
        <dbReference type="PROSITE" id="PS50089"/>
    </source>
</evidence>
<organism evidence="8 9">
    <name type="scientific">Corymbia citriodora subsp. variegata</name>
    <dbReference type="NCBI Taxonomy" id="360336"/>
    <lineage>
        <taxon>Eukaryota</taxon>
        <taxon>Viridiplantae</taxon>
        <taxon>Streptophyta</taxon>
        <taxon>Embryophyta</taxon>
        <taxon>Tracheophyta</taxon>
        <taxon>Spermatophyta</taxon>
        <taxon>Magnoliopsida</taxon>
        <taxon>eudicotyledons</taxon>
        <taxon>Gunneridae</taxon>
        <taxon>Pentapetalae</taxon>
        <taxon>rosids</taxon>
        <taxon>malvids</taxon>
        <taxon>Myrtales</taxon>
        <taxon>Myrtaceae</taxon>
        <taxon>Myrtoideae</taxon>
        <taxon>Eucalypteae</taxon>
        <taxon>Corymbia</taxon>
    </lineage>
</organism>
<keyword evidence="4 6" id="KW-0863">Zinc-finger</keyword>
<dbReference type="PANTHER" id="PTHR15710:SF229">
    <property type="entry name" value="E3 UBIQUITIN-PROTEIN LIGASE RNF181-LIKE"/>
    <property type="match status" value="1"/>
</dbReference>
<evidence type="ECO:0000256" key="3">
    <source>
        <dbReference type="ARBA" id="ARBA00022723"/>
    </source>
</evidence>
<dbReference type="InterPro" id="IPR001841">
    <property type="entry name" value="Znf_RING"/>
</dbReference>
<dbReference type="EC" id="2.3.2.27" evidence="2"/>
<sequence length="226" mass="26470">MATDVSIHVQICRRRANEDALLEEYELMQSSDTVDKFIRICHVTLDRLNFRINLERQMKQRLLRRHYHVIFGDGETHHYVIMERHATNALVLRVALEAERLRRTKLYSHLREIQVRMVLEVSVHRREQREMEAALGESMEVSNAFGAVPASRAAIDALEKRKRCELLDSGDDGCVICKDEISPDEEVACMPCKHTFHHECIVRWLNESNLCPLCRFQMPRDQENCD</sequence>
<comment type="caution">
    <text evidence="8">The sequence shown here is derived from an EMBL/GenBank/DDBJ whole genome shotgun (WGS) entry which is preliminary data.</text>
</comment>
<dbReference type="SUPFAM" id="SSF57850">
    <property type="entry name" value="RING/U-box"/>
    <property type="match status" value="1"/>
</dbReference>
<dbReference type="Gene3D" id="3.30.40.10">
    <property type="entry name" value="Zinc/RING finger domain, C3HC4 (zinc finger)"/>
    <property type="match status" value="1"/>
</dbReference>
<dbReference type="PANTHER" id="PTHR15710">
    <property type="entry name" value="E3 UBIQUITIN-PROTEIN LIGASE PRAJA"/>
    <property type="match status" value="1"/>
</dbReference>
<evidence type="ECO:0000256" key="2">
    <source>
        <dbReference type="ARBA" id="ARBA00012483"/>
    </source>
</evidence>
<dbReference type="PROSITE" id="PS50089">
    <property type="entry name" value="ZF_RING_2"/>
    <property type="match status" value="1"/>
</dbReference>
<dbReference type="SMART" id="SM00184">
    <property type="entry name" value="RING"/>
    <property type="match status" value="1"/>
</dbReference>
<keyword evidence="3" id="KW-0479">Metal-binding</keyword>
<feature type="domain" description="RING-type" evidence="7">
    <location>
        <begin position="174"/>
        <end position="215"/>
    </location>
</feature>
<name>A0A8T0CMF1_CORYI</name>
<protein>
    <recommendedName>
        <fullName evidence="2">RING-type E3 ubiquitin transferase</fullName>
        <ecNumber evidence="2">2.3.2.27</ecNumber>
    </recommendedName>
</protein>
<accession>A0A8T0CMF1</accession>
<dbReference type="EMBL" id="MU089957">
    <property type="protein sequence ID" value="KAF7848848.1"/>
    <property type="molecule type" value="Genomic_DNA"/>
</dbReference>